<comment type="similarity">
    <text evidence="1 13 14">Belongs to the ATPase B chain family.</text>
</comment>
<evidence type="ECO:0000256" key="13">
    <source>
        <dbReference type="HAMAP-Rule" id="MF_01398"/>
    </source>
</evidence>
<sequence length="159" mass="16650">MPQFDPANFLPQIAWLAVIFAVLYFAVVRPTLPKVGRVIDEREGRVASDLDAAESAKGEADAIRTRYDDGMAAAREAAQAEVVTARADAGRGIESRMKELAAVLDGQAADAAARLAITRDAARATLAATTTALTGEAIARLTGMNVPADEIEAALAAQK</sequence>
<dbReference type="AlphaFoldDB" id="A0A916ZJU3"/>
<reference evidence="15" key="1">
    <citation type="journal article" date="2014" name="Int. J. Syst. Evol. Microbiol.">
        <title>Complete genome sequence of Corynebacterium casei LMG S-19264T (=DSM 44701T), isolated from a smear-ripened cheese.</title>
        <authorList>
            <consortium name="US DOE Joint Genome Institute (JGI-PGF)"/>
            <person name="Walter F."/>
            <person name="Albersmeier A."/>
            <person name="Kalinowski J."/>
            <person name="Ruckert C."/>
        </authorList>
    </citation>
    <scope>NUCLEOTIDE SEQUENCE</scope>
    <source>
        <strain evidence="15">CGMCC 1.15519</strain>
    </source>
</reference>
<reference evidence="15" key="2">
    <citation type="submission" date="2020-09" db="EMBL/GenBank/DDBJ databases">
        <authorList>
            <person name="Sun Q."/>
            <person name="Zhou Y."/>
        </authorList>
    </citation>
    <scope>NUCLEOTIDE SEQUENCE</scope>
    <source>
        <strain evidence="15">CGMCC 1.15519</strain>
    </source>
</reference>
<comment type="subunit">
    <text evidence="13">F-type ATPases have 2 components, F(1) - the catalytic core - and F(0) - the membrane proton channel. F(1) has five subunits: alpha(3), beta(3), gamma(1), delta(1), epsilon(1). F(0) has three main subunits: a(1), b(2) and c(10-14). The alpha and beta chains form an alternating ring which encloses part of the gamma chain. F(1) is attached to F(0) by a central stalk formed by the gamma and epsilon chains, while a peripheral stalk is formed by the delta and b chains.</text>
</comment>
<keyword evidence="2 13" id="KW-0813">Transport</keyword>
<evidence type="ECO:0000256" key="10">
    <source>
        <dbReference type="ARBA" id="ARBA00025198"/>
    </source>
</evidence>
<evidence type="ECO:0000313" key="16">
    <source>
        <dbReference type="Proteomes" id="UP000635071"/>
    </source>
</evidence>
<protein>
    <recommendedName>
        <fullName evidence="13">ATP synthase subunit b</fullName>
    </recommendedName>
    <alternativeName>
        <fullName evidence="13">ATP synthase F(0) sector subunit b</fullName>
    </alternativeName>
    <alternativeName>
        <fullName evidence="13">ATPase subunit I</fullName>
    </alternativeName>
    <alternativeName>
        <fullName evidence="13">F-type ATPase subunit b</fullName>
        <shortName evidence="13">F-ATPase subunit b</shortName>
    </alternativeName>
</protein>
<evidence type="ECO:0000256" key="3">
    <source>
        <dbReference type="ARBA" id="ARBA00022547"/>
    </source>
</evidence>
<dbReference type="GO" id="GO:0005886">
    <property type="term" value="C:plasma membrane"/>
    <property type="evidence" value="ECO:0007669"/>
    <property type="project" value="UniProtKB-SubCell"/>
</dbReference>
<gene>
    <name evidence="15" type="primary">atpF2</name>
    <name evidence="13" type="synonym">atpF</name>
    <name evidence="15" type="ORF">GCM10011529_04690</name>
</gene>
<keyword evidence="6 13" id="KW-1133">Transmembrane helix</keyword>
<evidence type="ECO:0000256" key="8">
    <source>
        <dbReference type="ARBA" id="ARBA00023136"/>
    </source>
</evidence>
<evidence type="ECO:0000256" key="1">
    <source>
        <dbReference type="ARBA" id="ARBA00005513"/>
    </source>
</evidence>
<evidence type="ECO:0000256" key="11">
    <source>
        <dbReference type="ARBA" id="ARBA00025614"/>
    </source>
</evidence>
<evidence type="ECO:0000313" key="15">
    <source>
        <dbReference type="EMBL" id="GGE01418.1"/>
    </source>
</evidence>
<dbReference type="PANTHER" id="PTHR33445:SF1">
    <property type="entry name" value="ATP SYNTHASE SUBUNIT B"/>
    <property type="match status" value="1"/>
</dbReference>
<keyword evidence="3 13" id="KW-0138">CF(0)</keyword>
<keyword evidence="8 13" id="KW-0472">Membrane</keyword>
<dbReference type="EMBL" id="BMJM01000001">
    <property type="protein sequence ID" value="GGE01418.1"/>
    <property type="molecule type" value="Genomic_DNA"/>
</dbReference>
<keyword evidence="13" id="KW-1003">Cell membrane</keyword>
<keyword evidence="16" id="KW-1185">Reference proteome</keyword>
<dbReference type="GO" id="GO:0012505">
    <property type="term" value="C:endomembrane system"/>
    <property type="evidence" value="ECO:0007669"/>
    <property type="project" value="UniProtKB-SubCell"/>
</dbReference>
<proteinExistence type="inferred from homology"/>
<evidence type="ECO:0000256" key="9">
    <source>
        <dbReference type="ARBA" id="ARBA00023310"/>
    </source>
</evidence>
<keyword evidence="5 13" id="KW-0375">Hydrogen ion transport</keyword>
<dbReference type="HAMAP" id="MF_01398">
    <property type="entry name" value="ATP_synth_b_bprime"/>
    <property type="match status" value="1"/>
</dbReference>
<comment type="function">
    <text evidence="11">Component of the F(0) channel, it forms part of the peripheral stalk, linking F(1) to F(0). The b'-subunit is a diverged and duplicated form of b found in plants and photosynthetic bacteria.</text>
</comment>
<feature type="transmembrane region" description="Helical" evidence="13">
    <location>
        <begin position="12"/>
        <end position="32"/>
    </location>
</feature>
<keyword evidence="4 13" id="KW-0812">Transmembrane</keyword>
<accession>A0A916ZJU3</accession>
<comment type="function">
    <text evidence="10 13">F(1)F(0) ATP synthase produces ATP from ADP in the presence of a proton or sodium gradient. F-type ATPases consist of two structural domains, F(1) containing the extramembraneous catalytic core and F(0) containing the membrane proton channel, linked together by a central stalk and a peripheral stalk. During catalysis, ATP synthesis in the catalytic domain of F(1) is coupled via a rotary mechanism of the central stalk subunits to proton translocation.</text>
</comment>
<organism evidence="15 16">
    <name type="scientific">Sandarakinorhabdus glacialis</name>
    <dbReference type="NCBI Taxonomy" id="1614636"/>
    <lineage>
        <taxon>Bacteria</taxon>
        <taxon>Pseudomonadati</taxon>
        <taxon>Pseudomonadota</taxon>
        <taxon>Alphaproteobacteria</taxon>
        <taxon>Sphingomonadales</taxon>
        <taxon>Sphingosinicellaceae</taxon>
        <taxon>Sandarakinorhabdus</taxon>
    </lineage>
</organism>
<evidence type="ECO:0000256" key="2">
    <source>
        <dbReference type="ARBA" id="ARBA00022448"/>
    </source>
</evidence>
<dbReference type="GO" id="GO:0046933">
    <property type="term" value="F:proton-transporting ATP synthase activity, rotational mechanism"/>
    <property type="evidence" value="ECO:0007669"/>
    <property type="project" value="UniProtKB-UniRule"/>
</dbReference>
<dbReference type="Pfam" id="PF00430">
    <property type="entry name" value="ATP-synt_B"/>
    <property type="match status" value="1"/>
</dbReference>
<comment type="subcellular location">
    <subcellularLocation>
        <location evidence="13">Cell membrane</location>
        <topology evidence="13">Single-pass membrane protein</topology>
    </subcellularLocation>
    <subcellularLocation>
        <location evidence="12">Endomembrane system</location>
        <topology evidence="12">Single-pass membrane protein</topology>
    </subcellularLocation>
</comment>
<evidence type="ECO:0000256" key="5">
    <source>
        <dbReference type="ARBA" id="ARBA00022781"/>
    </source>
</evidence>
<keyword evidence="9 13" id="KW-0066">ATP synthesis</keyword>
<name>A0A916ZJU3_9SPHN</name>
<dbReference type="PANTHER" id="PTHR33445">
    <property type="entry name" value="ATP SYNTHASE SUBUNIT B', CHLOROPLASTIC"/>
    <property type="match status" value="1"/>
</dbReference>
<dbReference type="Proteomes" id="UP000635071">
    <property type="component" value="Unassembled WGS sequence"/>
</dbReference>
<dbReference type="InterPro" id="IPR002146">
    <property type="entry name" value="ATP_synth_b/b'su_bac/chlpt"/>
</dbReference>
<evidence type="ECO:0000256" key="14">
    <source>
        <dbReference type="RuleBase" id="RU003848"/>
    </source>
</evidence>
<dbReference type="RefSeq" id="WP_188761289.1">
    <property type="nucleotide sequence ID" value="NZ_BMJM01000001.1"/>
</dbReference>
<evidence type="ECO:0000256" key="4">
    <source>
        <dbReference type="ARBA" id="ARBA00022692"/>
    </source>
</evidence>
<evidence type="ECO:0000256" key="6">
    <source>
        <dbReference type="ARBA" id="ARBA00022989"/>
    </source>
</evidence>
<keyword evidence="7 13" id="KW-0406">Ion transport</keyword>
<comment type="caution">
    <text evidence="15">The sequence shown here is derived from an EMBL/GenBank/DDBJ whole genome shotgun (WGS) entry which is preliminary data.</text>
</comment>
<dbReference type="InterPro" id="IPR050059">
    <property type="entry name" value="ATP_synthase_B_chain"/>
</dbReference>
<dbReference type="GO" id="GO:0045259">
    <property type="term" value="C:proton-transporting ATP synthase complex"/>
    <property type="evidence" value="ECO:0007669"/>
    <property type="project" value="UniProtKB-KW"/>
</dbReference>
<evidence type="ECO:0000256" key="7">
    <source>
        <dbReference type="ARBA" id="ARBA00023065"/>
    </source>
</evidence>
<evidence type="ECO:0000256" key="12">
    <source>
        <dbReference type="ARBA" id="ARBA00037847"/>
    </source>
</evidence>
<dbReference type="GO" id="GO:0046961">
    <property type="term" value="F:proton-transporting ATPase activity, rotational mechanism"/>
    <property type="evidence" value="ECO:0007669"/>
    <property type="project" value="TreeGrafter"/>
</dbReference>